<sequence length="107" mass="11229" precursor="true">MTRSNKNMGRPLTALVLVALAATAAACGRQGELERPAPLWDAQKKAAWQAERRAASAQANQPARPGGDQEIRDPASSNRTVRQAPLPGQNDPFGGQTAKGFPGATPN</sequence>
<dbReference type="PROSITE" id="PS51257">
    <property type="entry name" value="PROKAR_LIPOPROTEIN"/>
    <property type="match status" value="1"/>
</dbReference>
<evidence type="ECO:0000313" key="3">
    <source>
        <dbReference type="EMBL" id="ENZ80825.1"/>
    </source>
</evidence>
<feature type="signal peptide" evidence="2">
    <location>
        <begin position="1"/>
        <end position="24"/>
    </location>
</feature>
<gene>
    <name evidence="3" type="ORF">OR37_03260</name>
</gene>
<comment type="caution">
    <text evidence="3">The sequence shown here is derived from an EMBL/GenBank/DDBJ whole genome shotgun (WGS) entry which is preliminary data.</text>
</comment>
<reference evidence="3 4" key="1">
    <citation type="journal article" date="2013" name="Genome Announc.">
        <title>Draft Genome Sequence for Caulobacter sp. Strain OR37, a Bacterium Tolerant to Heavy Metals.</title>
        <authorList>
            <person name="Utturkar S.M."/>
            <person name="Bollmann A."/>
            <person name="Brzoska R.M."/>
            <person name="Klingeman D.M."/>
            <person name="Epstein S.E."/>
            <person name="Palumbo A.V."/>
            <person name="Brown S.D."/>
        </authorList>
    </citation>
    <scope>NUCLEOTIDE SEQUENCE [LARGE SCALE GENOMIC DNA]</scope>
    <source>
        <strain evidence="3 4">OR37</strain>
    </source>
</reference>
<dbReference type="EMBL" id="APMP01000025">
    <property type="protein sequence ID" value="ENZ80825.1"/>
    <property type="molecule type" value="Genomic_DNA"/>
</dbReference>
<protein>
    <recommendedName>
        <fullName evidence="5">Lipoprotein</fullName>
    </recommendedName>
</protein>
<proteinExistence type="predicted"/>
<organism evidence="3 4">
    <name type="scientific">Caulobacter vibrioides OR37</name>
    <dbReference type="NCBI Taxonomy" id="1292034"/>
    <lineage>
        <taxon>Bacteria</taxon>
        <taxon>Pseudomonadati</taxon>
        <taxon>Pseudomonadota</taxon>
        <taxon>Alphaproteobacteria</taxon>
        <taxon>Caulobacterales</taxon>
        <taxon>Caulobacteraceae</taxon>
        <taxon>Caulobacter</taxon>
    </lineage>
</organism>
<feature type="region of interest" description="Disordered" evidence="1">
    <location>
        <begin position="41"/>
        <end position="107"/>
    </location>
</feature>
<feature type="compositionally biased region" description="Low complexity" evidence="1">
    <location>
        <begin position="45"/>
        <end position="61"/>
    </location>
</feature>
<dbReference type="Proteomes" id="UP000013063">
    <property type="component" value="Unassembled WGS sequence"/>
</dbReference>
<keyword evidence="2" id="KW-0732">Signal</keyword>
<evidence type="ECO:0000256" key="2">
    <source>
        <dbReference type="SAM" id="SignalP"/>
    </source>
</evidence>
<dbReference type="AlphaFoldDB" id="R0CWX4"/>
<accession>R0CWX4</accession>
<dbReference type="PATRIC" id="fig|1292034.3.peg.3232"/>
<keyword evidence="4" id="KW-1185">Reference proteome</keyword>
<feature type="chain" id="PRO_5004340267" description="Lipoprotein" evidence="2">
    <location>
        <begin position="25"/>
        <end position="107"/>
    </location>
</feature>
<evidence type="ECO:0000256" key="1">
    <source>
        <dbReference type="SAM" id="MobiDB-lite"/>
    </source>
</evidence>
<evidence type="ECO:0008006" key="5">
    <source>
        <dbReference type="Google" id="ProtNLM"/>
    </source>
</evidence>
<dbReference type="STRING" id="1292034.OR37_03260"/>
<name>R0CWX4_CAUVI</name>
<evidence type="ECO:0000313" key="4">
    <source>
        <dbReference type="Proteomes" id="UP000013063"/>
    </source>
</evidence>